<proteinExistence type="predicted"/>
<feature type="transmembrane region" description="Helical" evidence="1">
    <location>
        <begin position="151"/>
        <end position="172"/>
    </location>
</feature>
<keyword evidence="2" id="KW-0732">Signal</keyword>
<feature type="transmembrane region" description="Helical" evidence="1">
    <location>
        <begin position="84"/>
        <end position="104"/>
    </location>
</feature>
<dbReference type="Proteomes" id="UP000093523">
    <property type="component" value="Unassembled WGS sequence"/>
</dbReference>
<feature type="transmembrane region" description="Helical" evidence="1">
    <location>
        <begin position="193"/>
        <end position="213"/>
    </location>
</feature>
<evidence type="ECO:0000256" key="2">
    <source>
        <dbReference type="SAM" id="SignalP"/>
    </source>
</evidence>
<name>A0A1B9P3F9_ALILO</name>
<keyword evidence="1" id="KW-0472">Membrane</keyword>
<keyword evidence="1" id="KW-0812">Transmembrane</keyword>
<sequence>MANFSTHLNVAALASGVASAALLSANHIELNTALWLWFLGTLGGLLPDIDSDNSTSLDIIFNLFTVCIVLLSIRYFTSDAINERQFLLLIGLPVVIHLFIKYGVRNVFEWQTIHRGICHSILFLLFCGLLTTNITTFIINEQFKNADLFSWLSGVFVFCGGIIHLLLDELYSVDLANVRIKRSFGSAFKLTDFSNLSLTTVFLVAVAILAFFAPPIESTIITLSNWQAFKIW</sequence>
<organism evidence="3 4">
    <name type="scientific">Aliivibrio logei</name>
    <name type="common">Vibrio logei</name>
    <dbReference type="NCBI Taxonomy" id="688"/>
    <lineage>
        <taxon>Bacteria</taxon>
        <taxon>Pseudomonadati</taxon>
        <taxon>Pseudomonadota</taxon>
        <taxon>Gammaproteobacteria</taxon>
        <taxon>Vibrionales</taxon>
        <taxon>Vibrionaceae</taxon>
        <taxon>Aliivibrio</taxon>
    </lineage>
</organism>
<dbReference type="AlphaFoldDB" id="A0A1B9P3F9"/>
<dbReference type="EMBL" id="MAJU01000004">
    <property type="protein sequence ID" value="OCH23018.1"/>
    <property type="molecule type" value="Genomic_DNA"/>
</dbReference>
<protein>
    <recommendedName>
        <fullName evidence="5">Metal-dependent hydrolase</fullName>
    </recommendedName>
</protein>
<dbReference type="STRING" id="688.A6E04_03710"/>
<evidence type="ECO:0000313" key="3">
    <source>
        <dbReference type="EMBL" id="OCH23018.1"/>
    </source>
</evidence>
<comment type="caution">
    <text evidence="3">The sequence shown here is derived from an EMBL/GenBank/DDBJ whole genome shotgun (WGS) entry which is preliminary data.</text>
</comment>
<feature type="signal peptide" evidence="2">
    <location>
        <begin position="1"/>
        <end position="20"/>
    </location>
</feature>
<dbReference type="RefSeq" id="WP_065609521.1">
    <property type="nucleotide sequence ID" value="NZ_CAWMPN010000004.1"/>
</dbReference>
<dbReference type="Pfam" id="PF04307">
    <property type="entry name" value="YdjM"/>
    <property type="match status" value="1"/>
</dbReference>
<reference evidence="3 4" key="1">
    <citation type="submission" date="2016-06" db="EMBL/GenBank/DDBJ databases">
        <authorList>
            <person name="Kjaerup R.B."/>
            <person name="Dalgaard T.S."/>
            <person name="Juul-Madsen H.R."/>
        </authorList>
    </citation>
    <scope>NUCLEOTIDE SEQUENCE [LARGE SCALE GENOMIC DNA]</scope>
    <source>
        <strain evidence="3 4">1S159</strain>
    </source>
</reference>
<feature type="transmembrane region" description="Helical" evidence="1">
    <location>
        <begin position="116"/>
        <end position="139"/>
    </location>
</feature>
<dbReference type="OrthoDB" id="5295350at2"/>
<accession>A0A1B9P3F9</accession>
<evidence type="ECO:0000313" key="4">
    <source>
        <dbReference type="Proteomes" id="UP000093523"/>
    </source>
</evidence>
<feature type="chain" id="PRO_5008632504" description="Metal-dependent hydrolase" evidence="2">
    <location>
        <begin position="21"/>
        <end position="232"/>
    </location>
</feature>
<evidence type="ECO:0008006" key="5">
    <source>
        <dbReference type="Google" id="ProtNLM"/>
    </source>
</evidence>
<keyword evidence="1" id="KW-1133">Transmembrane helix</keyword>
<feature type="transmembrane region" description="Helical" evidence="1">
    <location>
        <begin position="59"/>
        <end position="78"/>
    </location>
</feature>
<dbReference type="InterPro" id="IPR007404">
    <property type="entry name" value="YdjM-like"/>
</dbReference>
<evidence type="ECO:0000256" key="1">
    <source>
        <dbReference type="SAM" id="Phobius"/>
    </source>
</evidence>
<gene>
    <name evidence="3" type="ORF">A6E04_03710</name>
</gene>